<sequence length="409" mass="46879">MTPYSEGDGPLGKRKRIEEDYEELSDDEDEAEQEGHKERLTSEDDEVTDNDIQNQKKKQRTDKDRPESHKGKRKNSNKNTPKKQDPKADLLKIFDPDYMEEMIEKLKTTLPIVPKSNSFNYGRVKNNISCSINLIDFACKNVDGPPDIEQALQVPTILTYIGKGYSNLQGLDLTSILIRYSIMLAVWRVWAVLEIDCRQLAQDTLNGAPDTWISPLVMKVRNHLLYQRTETTVLRSVDFLPGVKKDIPYALKPTKQAWTMRHLPQECVIDGVLDALGIWLECPREIGKNALWRDQGHLIEVLVAHSGGNYVCFLEETWKAFQNPKKLIGQRQNGAAKKAHWMVLSADIEGCMKDHGRKNVIEGFKKVNDILMPFVDIHRAITMFRTTQRWTPHLSHNLSPNICKHGLRV</sequence>
<reference evidence="2 3" key="1">
    <citation type="journal article" date="2016" name="Mol. Biol. Evol.">
        <title>Comparative Genomics of Early-Diverging Mushroom-Forming Fungi Provides Insights into the Origins of Lignocellulose Decay Capabilities.</title>
        <authorList>
            <person name="Nagy L.G."/>
            <person name="Riley R."/>
            <person name="Tritt A."/>
            <person name="Adam C."/>
            <person name="Daum C."/>
            <person name="Floudas D."/>
            <person name="Sun H."/>
            <person name="Yadav J.S."/>
            <person name="Pangilinan J."/>
            <person name="Larsson K.H."/>
            <person name="Matsuura K."/>
            <person name="Barry K."/>
            <person name="Labutti K."/>
            <person name="Kuo R."/>
            <person name="Ohm R.A."/>
            <person name="Bhattacharya S.S."/>
            <person name="Shirouzu T."/>
            <person name="Yoshinaga Y."/>
            <person name="Martin F.M."/>
            <person name="Grigoriev I.V."/>
            <person name="Hibbett D.S."/>
        </authorList>
    </citation>
    <scope>NUCLEOTIDE SEQUENCE [LARGE SCALE GENOMIC DNA]</scope>
    <source>
        <strain evidence="2 3">HHB14362 ss-1</strain>
    </source>
</reference>
<feature type="compositionally biased region" description="Acidic residues" evidence="1">
    <location>
        <begin position="19"/>
        <end position="32"/>
    </location>
</feature>
<evidence type="ECO:0000313" key="3">
    <source>
        <dbReference type="Proteomes" id="UP000076761"/>
    </source>
</evidence>
<accession>A0A165QCW8</accession>
<proteinExistence type="predicted"/>
<dbReference type="InParanoid" id="A0A165QCW8"/>
<keyword evidence="3" id="KW-1185">Reference proteome</keyword>
<dbReference type="Proteomes" id="UP000076761">
    <property type="component" value="Unassembled WGS sequence"/>
</dbReference>
<evidence type="ECO:0000256" key="1">
    <source>
        <dbReference type="SAM" id="MobiDB-lite"/>
    </source>
</evidence>
<name>A0A165QCW8_9AGAM</name>
<dbReference type="AlphaFoldDB" id="A0A165QCW8"/>
<evidence type="ECO:0000313" key="2">
    <source>
        <dbReference type="EMBL" id="KZT22247.1"/>
    </source>
</evidence>
<organism evidence="2 3">
    <name type="scientific">Neolentinus lepideus HHB14362 ss-1</name>
    <dbReference type="NCBI Taxonomy" id="1314782"/>
    <lineage>
        <taxon>Eukaryota</taxon>
        <taxon>Fungi</taxon>
        <taxon>Dikarya</taxon>
        <taxon>Basidiomycota</taxon>
        <taxon>Agaricomycotina</taxon>
        <taxon>Agaricomycetes</taxon>
        <taxon>Gloeophyllales</taxon>
        <taxon>Gloeophyllaceae</taxon>
        <taxon>Neolentinus</taxon>
    </lineage>
</organism>
<gene>
    <name evidence="2" type="ORF">NEOLEDRAFT_1181124</name>
</gene>
<dbReference type="EMBL" id="KV425598">
    <property type="protein sequence ID" value="KZT22247.1"/>
    <property type="molecule type" value="Genomic_DNA"/>
</dbReference>
<protein>
    <submittedName>
        <fullName evidence="2">Uncharacterized protein</fullName>
    </submittedName>
</protein>
<feature type="region of interest" description="Disordered" evidence="1">
    <location>
        <begin position="1"/>
        <end position="90"/>
    </location>
</feature>
<feature type="compositionally biased region" description="Basic and acidic residues" evidence="1">
    <location>
        <begin position="33"/>
        <end position="42"/>
    </location>
</feature>